<name>A0AAD4HZU7_9PEZI</name>
<accession>A0AAD4HZU7</accession>
<keyword evidence="3" id="KW-1185">Reference proteome</keyword>
<dbReference type="Proteomes" id="UP001197093">
    <property type="component" value="Unassembled WGS sequence"/>
</dbReference>
<proteinExistence type="predicted"/>
<feature type="compositionally biased region" description="Polar residues" evidence="1">
    <location>
        <begin position="87"/>
        <end position="103"/>
    </location>
</feature>
<comment type="caution">
    <text evidence="2">The sequence shown here is derived from an EMBL/GenBank/DDBJ whole genome shotgun (WGS) entry which is preliminary data.</text>
</comment>
<feature type="compositionally biased region" description="Basic and acidic residues" evidence="1">
    <location>
        <begin position="405"/>
        <end position="420"/>
    </location>
</feature>
<evidence type="ECO:0000313" key="3">
    <source>
        <dbReference type="Proteomes" id="UP001197093"/>
    </source>
</evidence>
<feature type="compositionally biased region" description="Low complexity" evidence="1">
    <location>
        <begin position="13"/>
        <end position="37"/>
    </location>
</feature>
<feature type="compositionally biased region" description="Basic and acidic residues" evidence="1">
    <location>
        <begin position="432"/>
        <end position="444"/>
    </location>
</feature>
<dbReference type="EMBL" id="JAHCVI010000001">
    <property type="protein sequence ID" value="KAG7293719.1"/>
    <property type="molecule type" value="Genomic_DNA"/>
</dbReference>
<reference evidence="2" key="1">
    <citation type="submission" date="2023-02" db="EMBL/GenBank/DDBJ databases">
        <authorList>
            <person name="Palmer J.M."/>
        </authorList>
    </citation>
    <scope>NUCLEOTIDE SEQUENCE</scope>
    <source>
        <strain evidence="2">FW57</strain>
    </source>
</reference>
<feature type="compositionally biased region" description="Pro residues" evidence="1">
    <location>
        <begin position="1"/>
        <end position="12"/>
    </location>
</feature>
<evidence type="ECO:0000313" key="2">
    <source>
        <dbReference type="EMBL" id="KAG7293719.1"/>
    </source>
</evidence>
<gene>
    <name evidence="2" type="ORF">NEMBOFW57_003776</name>
</gene>
<evidence type="ECO:0000256" key="1">
    <source>
        <dbReference type="SAM" id="MobiDB-lite"/>
    </source>
</evidence>
<feature type="region of interest" description="Disordered" evidence="1">
    <location>
        <begin position="333"/>
        <end position="444"/>
    </location>
</feature>
<protein>
    <submittedName>
        <fullName evidence="2">Uncharacterized protein</fullName>
    </submittedName>
</protein>
<feature type="region of interest" description="Disordered" evidence="1">
    <location>
        <begin position="142"/>
        <end position="162"/>
    </location>
</feature>
<feature type="region of interest" description="Disordered" evidence="1">
    <location>
        <begin position="291"/>
        <end position="315"/>
    </location>
</feature>
<feature type="region of interest" description="Disordered" evidence="1">
    <location>
        <begin position="1"/>
        <end position="104"/>
    </location>
</feature>
<organism evidence="2 3">
    <name type="scientific">Staphylotrichum longicolle</name>
    <dbReference type="NCBI Taxonomy" id="669026"/>
    <lineage>
        <taxon>Eukaryota</taxon>
        <taxon>Fungi</taxon>
        <taxon>Dikarya</taxon>
        <taxon>Ascomycota</taxon>
        <taxon>Pezizomycotina</taxon>
        <taxon>Sordariomycetes</taxon>
        <taxon>Sordariomycetidae</taxon>
        <taxon>Sordariales</taxon>
        <taxon>Chaetomiaceae</taxon>
        <taxon>Staphylotrichum</taxon>
    </lineage>
</organism>
<sequence>MLINLPPPPSNPDTPSDMPGTPTSTTTSLSALSTTATKDGHRGALHFRGHQHSSSSNSLEAERADRISRLAGLSGVSTLRGPPAGHSQYNANSPQTTPTSTGFPANVTAAAAGGGLTPAYFDASGQPVAATKMSTVGAASATDSVSGSVDDHTTTTTEVGGDHFILGGEDRDEDMLNEMDSVSTSGYAAADAMDEDLDNLTSQSVGGFEDRMSDDGNASLVGFGEGAGSTLSGPIYHRRPLPAQGSASGPGATALWGLERSDSGLSEGGAVSAPSPLYGVAVSGRRDFAARPVERDAGSDTPVSQSAVRERGEARMMDGVAVDHNIGPEASAAAAANDDDVFVDTTTRGPVPVQPAATSNTFRDSRQPFPHHRQPRAPHAQHTPVSSLSRDGLPPPHSTSPSSREAAERIVREGLDDGESRVGSTALGSPKGNERLGRFYFEDR</sequence>
<dbReference type="AlphaFoldDB" id="A0AAD4HZU7"/>